<comment type="caution">
    <text evidence="1">The sequence shown here is derived from an EMBL/GenBank/DDBJ whole genome shotgun (WGS) entry which is preliminary data.</text>
</comment>
<accession>A0A2S3UY46</accession>
<evidence type="ECO:0000313" key="1">
    <source>
        <dbReference type="EMBL" id="POF32604.1"/>
    </source>
</evidence>
<keyword evidence="2" id="KW-1185">Reference proteome</keyword>
<evidence type="ECO:0000313" key="2">
    <source>
        <dbReference type="Proteomes" id="UP000236959"/>
    </source>
</evidence>
<organism evidence="1 2">
    <name type="scientific">Roseibium marinum</name>
    <dbReference type="NCBI Taxonomy" id="281252"/>
    <lineage>
        <taxon>Bacteria</taxon>
        <taxon>Pseudomonadati</taxon>
        <taxon>Pseudomonadota</taxon>
        <taxon>Alphaproteobacteria</taxon>
        <taxon>Hyphomicrobiales</taxon>
        <taxon>Stappiaceae</taxon>
        <taxon>Roseibium</taxon>
    </lineage>
</organism>
<name>A0A2S3UY46_9HYPH</name>
<dbReference type="Proteomes" id="UP000236959">
    <property type="component" value="Unassembled WGS sequence"/>
</dbReference>
<sequence length="57" mass="6581">MIKLCEQRAKYGLYFEEVDNKASVGVNWSFKLQFNPIRMSVHSMAFVSLGHMRQAVS</sequence>
<protein>
    <submittedName>
        <fullName evidence="1">Uncharacterized protein</fullName>
    </submittedName>
</protein>
<proteinExistence type="predicted"/>
<reference evidence="1 2" key="1">
    <citation type="submission" date="2018-01" db="EMBL/GenBank/DDBJ databases">
        <title>Genomic Encyclopedia of Archaeal and Bacterial Type Strains, Phase II (KMG-II): from individual species to whole genera.</title>
        <authorList>
            <person name="Goeker M."/>
        </authorList>
    </citation>
    <scope>NUCLEOTIDE SEQUENCE [LARGE SCALE GENOMIC DNA]</scope>
    <source>
        <strain evidence="1 2">DSM 17023</strain>
    </source>
</reference>
<gene>
    <name evidence="1" type="ORF">CLV41_1026</name>
</gene>
<dbReference type="AlphaFoldDB" id="A0A2S3UY46"/>
<dbReference type="EMBL" id="PPCN01000002">
    <property type="protein sequence ID" value="POF32604.1"/>
    <property type="molecule type" value="Genomic_DNA"/>
</dbReference>